<reference evidence="1 2" key="1">
    <citation type="submission" date="2017-02" db="EMBL/GenBank/DDBJ databases">
        <authorList>
            <person name="Peterson S.W."/>
        </authorList>
    </citation>
    <scope>NUCLEOTIDE SEQUENCE [LARGE SCALE GENOMIC DNA]</scope>
    <source>
        <strain evidence="1 2">B Ar 00.02</strain>
    </source>
</reference>
<dbReference type="AlphaFoldDB" id="A0A1R4FSG5"/>
<name>A0A1R4FSG5_9MICC</name>
<evidence type="ECO:0000313" key="1">
    <source>
        <dbReference type="EMBL" id="SJM58855.1"/>
    </source>
</evidence>
<evidence type="ECO:0000313" key="2">
    <source>
        <dbReference type="Proteomes" id="UP000195913"/>
    </source>
</evidence>
<proteinExistence type="predicted"/>
<protein>
    <submittedName>
        <fullName evidence="1">Uncharacterized protein</fullName>
    </submittedName>
</protein>
<dbReference type="Proteomes" id="UP000195913">
    <property type="component" value="Unassembled WGS sequence"/>
</dbReference>
<sequence>MNREVMEARTRLALGEASEARGQLLAALNVDWRSPAGMAYRRRLEACLSHLDALPRDLERALVVFEGERMSALEDAL</sequence>
<organism evidence="1 2">
    <name type="scientific">Arthrobacter rhombi</name>
    <dbReference type="NCBI Taxonomy" id="71253"/>
    <lineage>
        <taxon>Bacteria</taxon>
        <taxon>Bacillati</taxon>
        <taxon>Actinomycetota</taxon>
        <taxon>Actinomycetes</taxon>
        <taxon>Micrococcales</taxon>
        <taxon>Micrococcaceae</taxon>
        <taxon>Arthrobacter</taxon>
    </lineage>
</organism>
<accession>A0A1R4FSG5</accession>
<gene>
    <name evidence="1" type="ORF">FM101_05535</name>
</gene>
<keyword evidence="2" id="KW-1185">Reference proteome</keyword>
<dbReference type="EMBL" id="FUHW01000022">
    <property type="protein sequence ID" value="SJM58855.1"/>
    <property type="molecule type" value="Genomic_DNA"/>
</dbReference>